<evidence type="ECO:0008006" key="3">
    <source>
        <dbReference type="Google" id="ProtNLM"/>
    </source>
</evidence>
<dbReference type="Gene3D" id="3.80.10.10">
    <property type="entry name" value="Ribonuclease Inhibitor"/>
    <property type="match status" value="1"/>
</dbReference>
<organism evidence="1 2">
    <name type="scientific">Ganoderma sinense ZZ0214-1</name>
    <dbReference type="NCBI Taxonomy" id="1077348"/>
    <lineage>
        <taxon>Eukaryota</taxon>
        <taxon>Fungi</taxon>
        <taxon>Dikarya</taxon>
        <taxon>Basidiomycota</taxon>
        <taxon>Agaricomycotina</taxon>
        <taxon>Agaricomycetes</taxon>
        <taxon>Polyporales</taxon>
        <taxon>Polyporaceae</taxon>
        <taxon>Ganoderma</taxon>
    </lineage>
</organism>
<keyword evidence="2" id="KW-1185">Reference proteome</keyword>
<dbReference type="OrthoDB" id="2743820at2759"/>
<evidence type="ECO:0000313" key="1">
    <source>
        <dbReference type="EMBL" id="PIL33643.1"/>
    </source>
</evidence>
<sequence length="337" mass="36734">MLFRTIFNVTPHLTHLVIRHSHQALFHPCLSNLPILHMVHVVCLDQDEPANVDVLRTLSSVESLEELSIAVGAIDRVDFCGFPALKKLNVSILSGPPHAMFDGFFSPRLRELSLLNEHYGNSMDIDELLKMSTTLAKCFPAMTDLTLALPLSVREGGSASLASALAPLFPLPLSNFSLYSQRALASPGLTDEFFSTLAQSWPHLLEFSVVIPRASDDDALLSGTTAQSLLSLARGCPRLRTLQLPSMKSPQPEEIGGCAVLQHSLRTLNVDWLAVGRPAVDPGDEGPYRACALLLDKLFPDLDTGGDLCGVTPTDAWKRVLYGVRMCQLGRSNRTPS</sequence>
<evidence type="ECO:0000313" key="2">
    <source>
        <dbReference type="Proteomes" id="UP000230002"/>
    </source>
</evidence>
<reference evidence="1 2" key="1">
    <citation type="journal article" date="2015" name="Sci. Rep.">
        <title>Chromosome-level genome map provides insights into diverse defense mechanisms in the medicinal fungus Ganoderma sinense.</title>
        <authorList>
            <person name="Zhu Y."/>
            <person name="Xu J."/>
            <person name="Sun C."/>
            <person name="Zhou S."/>
            <person name="Xu H."/>
            <person name="Nelson D.R."/>
            <person name="Qian J."/>
            <person name="Song J."/>
            <person name="Luo H."/>
            <person name="Xiang L."/>
            <person name="Li Y."/>
            <person name="Xu Z."/>
            <person name="Ji A."/>
            <person name="Wang L."/>
            <person name="Lu S."/>
            <person name="Hayward A."/>
            <person name="Sun W."/>
            <person name="Li X."/>
            <person name="Schwartz D.C."/>
            <person name="Wang Y."/>
            <person name="Chen S."/>
        </authorList>
    </citation>
    <scope>NUCLEOTIDE SEQUENCE [LARGE SCALE GENOMIC DNA]</scope>
    <source>
        <strain evidence="1 2">ZZ0214-1</strain>
    </source>
</reference>
<accession>A0A2G8SIP1</accession>
<protein>
    <recommendedName>
        <fullName evidence="3">F-box domain-containing protein</fullName>
    </recommendedName>
</protein>
<dbReference type="InterPro" id="IPR032675">
    <property type="entry name" value="LRR_dom_sf"/>
</dbReference>
<dbReference type="SUPFAM" id="SSF52047">
    <property type="entry name" value="RNI-like"/>
    <property type="match status" value="1"/>
</dbReference>
<gene>
    <name evidence="1" type="ORF">GSI_04266</name>
</gene>
<dbReference type="EMBL" id="AYKW01000007">
    <property type="protein sequence ID" value="PIL33643.1"/>
    <property type="molecule type" value="Genomic_DNA"/>
</dbReference>
<proteinExistence type="predicted"/>
<comment type="caution">
    <text evidence="1">The sequence shown here is derived from an EMBL/GenBank/DDBJ whole genome shotgun (WGS) entry which is preliminary data.</text>
</comment>
<dbReference type="Proteomes" id="UP000230002">
    <property type="component" value="Unassembled WGS sequence"/>
</dbReference>
<name>A0A2G8SIP1_9APHY</name>
<dbReference type="AlphaFoldDB" id="A0A2G8SIP1"/>